<sequence>MLSLKSNIWKVVGEVKYTFTSKVGILSNGALHWIVRDNENMKKRLILSYDLCKQEFKEIPQPDDARYECTFDSFLGIITEHLCIYQYSCVWLMKSYDSWELLPRDRVIKNDVVHTLRMTRDDRFFNYDKSSFCKVSQVHFNFGLPVFVQSLVSPHVNGRPKHSSDDKMNAKIDKFDAVGAVKIANLCVNQGRFFCSWIKCRSLMLLKQSKWPAA</sequence>
<evidence type="ECO:0008006" key="3">
    <source>
        <dbReference type="Google" id="ProtNLM"/>
    </source>
</evidence>
<comment type="caution">
    <text evidence="1">The sequence shown here is derived from an EMBL/GenBank/DDBJ whole genome shotgun (WGS) entry which is preliminary data.</text>
</comment>
<organism evidence="1 2">
    <name type="scientific">Tagetes erecta</name>
    <name type="common">African marigold</name>
    <dbReference type="NCBI Taxonomy" id="13708"/>
    <lineage>
        <taxon>Eukaryota</taxon>
        <taxon>Viridiplantae</taxon>
        <taxon>Streptophyta</taxon>
        <taxon>Embryophyta</taxon>
        <taxon>Tracheophyta</taxon>
        <taxon>Spermatophyta</taxon>
        <taxon>Magnoliopsida</taxon>
        <taxon>eudicotyledons</taxon>
        <taxon>Gunneridae</taxon>
        <taxon>Pentapetalae</taxon>
        <taxon>asterids</taxon>
        <taxon>campanulids</taxon>
        <taxon>Asterales</taxon>
        <taxon>Asteraceae</taxon>
        <taxon>Asteroideae</taxon>
        <taxon>Heliantheae alliance</taxon>
        <taxon>Tageteae</taxon>
        <taxon>Tagetes</taxon>
    </lineage>
</organism>
<protein>
    <recommendedName>
        <fullName evidence="3">F-box protein</fullName>
    </recommendedName>
</protein>
<keyword evidence="2" id="KW-1185">Reference proteome</keyword>
<dbReference type="EMBL" id="JAUHHV010000001">
    <property type="protein sequence ID" value="KAK1435307.1"/>
    <property type="molecule type" value="Genomic_DNA"/>
</dbReference>
<gene>
    <name evidence="1" type="ORF">QVD17_01068</name>
</gene>
<accession>A0AAD8L5R9</accession>
<evidence type="ECO:0000313" key="2">
    <source>
        <dbReference type="Proteomes" id="UP001229421"/>
    </source>
</evidence>
<dbReference type="Proteomes" id="UP001229421">
    <property type="component" value="Unassembled WGS sequence"/>
</dbReference>
<reference evidence="1" key="1">
    <citation type="journal article" date="2023" name="bioRxiv">
        <title>Improved chromosome-level genome assembly for marigold (Tagetes erecta).</title>
        <authorList>
            <person name="Jiang F."/>
            <person name="Yuan L."/>
            <person name="Wang S."/>
            <person name="Wang H."/>
            <person name="Xu D."/>
            <person name="Wang A."/>
            <person name="Fan W."/>
        </authorList>
    </citation>
    <scope>NUCLEOTIDE SEQUENCE</scope>
    <source>
        <strain evidence="1">WSJ</strain>
        <tissue evidence="1">Leaf</tissue>
    </source>
</reference>
<name>A0AAD8L5R9_TARER</name>
<evidence type="ECO:0000313" key="1">
    <source>
        <dbReference type="EMBL" id="KAK1435307.1"/>
    </source>
</evidence>
<proteinExistence type="predicted"/>
<dbReference type="AlphaFoldDB" id="A0AAD8L5R9"/>